<protein>
    <submittedName>
        <fullName evidence="1">Uncharacterized protein</fullName>
    </submittedName>
</protein>
<evidence type="ECO:0000313" key="1">
    <source>
        <dbReference type="EMBL" id="AKO61617.1"/>
    </source>
</evidence>
<name>A0A0H4INM2_9CAUD</name>
<dbReference type="EMBL" id="KR560069">
    <property type="protein sequence ID" value="AKO61617.1"/>
    <property type="molecule type" value="Genomic_DNA"/>
</dbReference>
<proteinExistence type="predicted"/>
<dbReference type="RefSeq" id="YP_010077810.1">
    <property type="nucleotide sequence ID" value="NC_054952.1"/>
</dbReference>
<reference evidence="1 2" key="1">
    <citation type="submission" date="2015-05" db="EMBL/GenBank/DDBJ databases">
        <authorList>
            <person name="Liu X."/>
            <person name="Tong Y."/>
            <person name="Huang Y."/>
            <person name="Fan H."/>
            <person name="An X."/>
            <person name="Mi Z."/>
            <person name="Zhang Z."/>
        </authorList>
    </citation>
    <scope>NUCLEOTIDE SEQUENCE [LARGE SCALE GENOMIC DNA]</scope>
</reference>
<evidence type="ECO:0000313" key="2">
    <source>
        <dbReference type="Proteomes" id="UP000224291"/>
    </source>
</evidence>
<keyword evidence="2" id="KW-1185">Reference proteome</keyword>
<dbReference type="KEGG" id="vg:65066726"/>
<dbReference type="GeneID" id="65066726"/>
<accession>A0A0H4INM2</accession>
<sequence>MKIIAKDQAQADTLVKAFNLSAADLENTLVQNGLEIELDDLDLDIMIDGLYYAGYASEVIEVLLDALGSYDHNSILVL</sequence>
<organism evidence="1 2">
    <name type="scientific">Stenotrophomonas phage IME-SM1</name>
    <dbReference type="NCBI Taxonomy" id="1654717"/>
    <lineage>
        <taxon>Viruses</taxon>
        <taxon>Duplodnaviria</taxon>
        <taxon>Heunggongvirae</taxon>
        <taxon>Uroviricota</taxon>
        <taxon>Caudoviricetes</taxon>
        <taxon>Menderavirus</taxon>
        <taxon>Menderavirus IMESM1</taxon>
    </lineage>
</organism>
<dbReference type="Proteomes" id="UP000224291">
    <property type="component" value="Segment"/>
</dbReference>